<evidence type="ECO:0000256" key="1">
    <source>
        <dbReference type="ARBA" id="ARBA00004141"/>
    </source>
</evidence>
<dbReference type="RefSeq" id="WP_017826303.1">
    <property type="nucleotide sequence ID" value="NZ_JACBBU010000017.1"/>
</dbReference>
<keyword evidence="3 6" id="KW-1133">Transmembrane helix</keyword>
<dbReference type="Proteomes" id="UP000473681">
    <property type="component" value="Unassembled WGS sequence"/>
</dbReference>
<feature type="region of interest" description="Disordered" evidence="5">
    <location>
        <begin position="1"/>
        <end position="47"/>
    </location>
</feature>
<evidence type="ECO:0000313" key="10">
    <source>
        <dbReference type="EMBL" id="NFN33909.1"/>
    </source>
</evidence>
<evidence type="ECO:0000256" key="6">
    <source>
        <dbReference type="SAM" id="Phobius"/>
    </source>
</evidence>
<dbReference type="EMBL" id="SWVK01000002">
    <property type="protein sequence ID" value="NFN33909.1"/>
    <property type="molecule type" value="Genomic_DNA"/>
</dbReference>
<evidence type="ECO:0000313" key="11">
    <source>
        <dbReference type="Proteomes" id="UP000472355"/>
    </source>
</evidence>
<evidence type="ECO:0000256" key="5">
    <source>
        <dbReference type="SAM" id="MobiDB-lite"/>
    </source>
</evidence>
<evidence type="ECO:0000256" key="3">
    <source>
        <dbReference type="ARBA" id="ARBA00022989"/>
    </source>
</evidence>
<evidence type="ECO:0000313" key="8">
    <source>
        <dbReference type="EMBL" id="NFA41886.1"/>
    </source>
</evidence>
<dbReference type="InterPro" id="IPR010432">
    <property type="entry name" value="RDD"/>
</dbReference>
<comment type="subcellular location">
    <subcellularLocation>
        <location evidence="1">Membrane</location>
        <topology evidence="1">Multi-pass membrane protein</topology>
    </subcellularLocation>
</comment>
<dbReference type="GO" id="GO:0016020">
    <property type="term" value="C:membrane"/>
    <property type="evidence" value="ECO:0007669"/>
    <property type="project" value="UniProtKB-SubCell"/>
</dbReference>
<evidence type="ECO:0000313" key="12">
    <source>
        <dbReference type="Proteomes" id="UP000473681"/>
    </source>
</evidence>
<gene>
    <name evidence="8" type="ORF">EXM65_04665</name>
    <name evidence="9" type="ORF">FC774_06660</name>
    <name evidence="10" type="ORF">FDB51_01940</name>
</gene>
<reference evidence="12 13" key="2">
    <citation type="submission" date="2019-04" db="EMBL/GenBank/DDBJ databases">
        <title>Genome sequencing of Clostridium botulinum Groups I-IV and Clostridium butyricum.</title>
        <authorList>
            <person name="Brunt J."/>
            <person name="Van Vliet A.H.M."/>
            <person name="Stringer S.C."/>
            <person name="Carter A.T."/>
            <person name="Peck M.W."/>
        </authorList>
    </citation>
    <scope>NUCLEOTIDE SEQUENCE [LARGE SCALE GENOMIC DNA]</scope>
    <source>
        <strain evidence="9 13">1605</strain>
        <strain evidence="10 12">CB-K-33E</strain>
    </source>
</reference>
<accession>A0A0M1M6G2</accession>
<feature type="transmembrane region" description="Helical" evidence="6">
    <location>
        <begin position="63"/>
        <end position="85"/>
    </location>
</feature>
<dbReference type="EMBL" id="SGKU01000009">
    <property type="protein sequence ID" value="NFA41886.1"/>
    <property type="molecule type" value="Genomic_DNA"/>
</dbReference>
<dbReference type="AlphaFoldDB" id="A0A0M1M6G2"/>
<dbReference type="OrthoDB" id="1938594at2"/>
<reference evidence="8 11" key="1">
    <citation type="submission" date="2019-02" db="EMBL/GenBank/DDBJ databases">
        <title>Genome sequencing of Clostridium botulinum clinical isolates.</title>
        <authorList>
            <person name="Brunt J."/>
            <person name="Van Vliet A.H.M."/>
            <person name="Stringer S.C."/>
            <person name="Grant K.A."/>
            <person name="Carter A.C."/>
            <person name="Peck M.W."/>
        </authorList>
    </citation>
    <scope>NUCLEOTIDE SEQUENCE [LARGE SCALE GENOMIC DNA]</scope>
    <source>
        <strain evidence="8 11">H113700579</strain>
    </source>
</reference>
<name>A0A0M1M6G2_CLOBO</name>
<dbReference type="Proteomes" id="UP000472355">
    <property type="component" value="Unassembled WGS sequence"/>
</dbReference>
<protein>
    <submittedName>
        <fullName evidence="8">RDD family protein</fullName>
    </submittedName>
</protein>
<evidence type="ECO:0000259" key="7">
    <source>
        <dbReference type="Pfam" id="PF06271"/>
    </source>
</evidence>
<evidence type="ECO:0000313" key="9">
    <source>
        <dbReference type="EMBL" id="NFF87552.1"/>
    </source>
</evidence>
<keyword evidence="4 6" id="KW-0472">Membrane</keyword>
<sequence>MSKEDNNINEKEETILNDTKANEETNNETKELLMGETNENNSSEEEANPSVLKKIFASVIDQLVTISISGIALIIFDFIIGFMGYTVSMPIGILIIFYFIVNALYMPLMEKTKLSKSIGKKIINIK</sequence>
<comment type="caution">
    <text evidence="8">The sequence shown here is derived from an EMBL/GenBank/DDBJ whole genome shotgun (WGS) entry which is preliminary data.</text>
</comment>
<feature type="domain" description="RDD" evidence="7">
    <location>
        <begin position="49"/>
        <end position="126"/>
    </location>
</feature>
<dbReference type="Pfam" id="PF06271">
    <property type="entry name" value="RDD"/>
    <property type="match status" value="1"/>
</dbReference>
<proteinExistence type="predicted"/>
<evidence type="ECO:0000313" key="13">
    <source>
        <dbReference type="Proteomes" id="UP000476820"/>
    </source>
</evidence>
<keyword evidence="2 6" id="KW-0812">Transmembrane</keyword>
<dbReference type="EMBL" id="SWOV01000013">
    <property type="protein sequence ID" value="NFF87552.1"/>
    <property type="molecule type" value="Genomic_DNA"/>
</dbReference>
<evidence type="ECO:0000256" key="2">
    <source>
        <dbReference type="ARBA" id="ARBA00022692"/>
    </source>
</evidence>
<feature type="compositionally biased region" description="Basic and acidic residues" evidence="5">
    <location>
        <begin position="1"/>
        <end position="33"/>
    </location>
</feature>
<evidence type="ECO:0000256" key="4">
    <source>
        <dbReference type="ARBA" id="ARBA00023136"/>
    </source>
</evidence>
<feature type="transmembrane region" description="Helical" evidence="6">
    <location>
        <begin position="91"/>
        <end position="108"/>
    </location>
</feature>
<dbReference type="Proteomes" id="UP000476820">
    <property type="component" value="Unassembled WGS sequence"/>
</dbReference>
<organism evidence="8 11">
    <name type="scientific">Clostridium botulinum</name>
    <dbReference type="NCBI Taxonomy" id="1491"/>
    <lineage>
        <taxon>Bacteria</taxon>
        <taxon>Bacillati</taxon>
        <taxon>Bacillota</taxon>
        <taxon>Clostridia</taxon>
        <taxon>Eubacteriales</taxon>
        <taxon>Clostridiaceae</taxon>
        <taxon>Clostridium</taxon>
    </lineage>
</organism>